<feature type="chain" id="PRO_5020361278" description="Malate dehydrogenase" evidence="1">
    <location>
        <begin position="22"/>
        <end position="159"/>
    </location>
</feature>
<comment type="caution">
    <text evidence="2">The sequence shown here is derived from an EMBL/GenBank/DDBJ whole genome shotgun (WGS) entry which is preliminary data.</text>
</comment>
<evidence type="ECO:0008006" key="4">
    <source>
        <dbReference type="Google" id="ProtNLM"/>
    </source>
</evidence>
<gene>
    <name evidence="2" type="ORF">B0A49_09605</name>
</gene>
<organism evidence="2 3">
    <name type="scientific">Cryomyces minteri</name>
    <dbReference type="NCBI Taxonomy" id="331657"/>
    <lineage>
        <taxon>Eukaryota</taxon>
        <taxon>Fungi</taxon>
        <taxon>Dikarya</taxon>
        <taxon>Ascomycota</taxon>
        <taxon>Pezizomycotina</taxon>
        <taxon>Dothideomycetes</taxon>
        <taxon>Dothideomycetes incertae sedis</taxon>
        <taxon>Cryomyces</taxon>
    </lineage>
</organism>
<evidence type="ECO:0000256" key="1">
    <source>
        <dbReference type="SAM" id="SignalP"/>
    </source>
</evidence>
<protein>
    <recommendedName>
        <fullName evidence="4">Malate dehydrogenase</fullName>
    </recommendedName>
</protein>
<accession>A0A4U0WEN6</accession>
<dbReference type="OrthoDB" id="1859733at2759"/>
<dbReference type="Pfam" id="PF11937">
    <property type="entry name" value="DUF3455"/>
    <property type="match status" value="1"/>
</dbReference>
<dbReference type="EMBL" id="NAJN01001840">
    <property type="protein sequence ID" value="TKA60937.1"/>
    <property type="molecule type" value="Genomic_DNA"/>
</dbReference>
<proteinExistence type="predicted"/>
<sequence>MLSPSLSLLTTLGLLLTTTLALPTAAPPFHVRAKQSAAPSLPASTLPPPPAGTTLKYVALGLGTQNYTCASPSASSPPMPAGALATLYDATARLSLPSGAVQIPKLPATSLKSSNGLGLPQLGQHYFTVETAGGKAGSCEGVGAGGMQVAYAAEYWFYG</sequence>
<feature type="signal peptide" evidence="1">
    <location>
        <begin position="1"/>
        <end position="21"/>
    </location>
</feature>
<dbReference type="PANTHER" id="PTHR35567">
    <property type="entry name" value="MALATE DEHYDROGENASE (AFU_ORTHOLOGUE AFUA_2G13800)"/>
    <property type="match status" value="1"/>
</dbReference>
<reference evidence="2 3" key="1">
    <citation type="submission" date="2017-03" db="EMBL/GenBank/DDBJ databases">
        <title>Genomes of endolithic fungi from Antarctica.</title>
        <authorList>
            <person name="Coleine C."/>
            <person name="Masonjones S."/>
            <person name="Stajich J.E."/>
        </authorList>
    </citation>
    <scope>NUCLEOTIDE SEQUENCE [LARGE SCALE GENOMIC DNA]</scope>
    <source>
        <strain evidence="2 3">CCFEE 5187</strain>
    </source>
</reference>
<keyword evidence="1" id="KW-0732">Signal</keyword>
<dbReference type="PANTHER" id="PTHR35567:SF1">
    <property type="entry name" value="CONSERVED FUNGAL PROTEIN (AFU_ORTHOLOGUE AFUA_1G14230)"/>
    <property type="match status" value="1"/>
</dbReference>
<dbReference type="Proteomes" id="UP000308768">
    <property type="component" value="Unassembled WGS sequence"/>
</dbReference>
<dbReference type="AlphaFoldDB" id="A0A4U0WEN6"/>
<keyword evidence="3" id="KW-1185">Reference proteome</keyword>
<evidence type="ECO:0000313" key="3">
    <source>
        <dbReference type="Proteomes" id="UP000308768"/>
    </source>
</evidence>
<name>A0A4U0WEN6_9PEZI</name>
<dbReference type="InterPro" id="IPR021851">
    <property type="entry name" value="DUF3455"/>
</dbReference>
<evidence type="ECO:0000313" key="2">
    <source>
        <dbReference type="EMBL" id="TKA60937.1"/>
    </source>
</evidence>